<proteinExistence type="predicted"/>
<accession>A0ABP1HIV4</accession>
<evidence type="ECO:0000313" key="1">
    <source>
        <dbReference type="EMBL" id="CAL5994274.1"/>
    </source>
</evidence>
<keyword evidence="2" id="KW-1185">Reference proteome</keyword>
<protein>
    <submittedName>
        <fullName evidence="1">Hypothetical_protein</fullName>
    </submittedName>
</protein>
<evidence type="ECO:0000313" key="2">
    <source>
        <dbReference type="Proteomes" id="UP001642409"/>
    </source>
</evidence>
<dbReference type="Proteomes" id="UP001642409">
    <property type="component" value="Unassembled WGS sequence"/>
</dbReference>
<organism evidence="1 2">
    <name type="scientific">Hexamita inflata</name>
    <dbReference type="NCBI Taxonomy" id="28002"/>
    <lineage>
        <taxon>Eukaryota</taxon>
        <taxon>Metamonada</taxon>
        <taxon>Diplomonadida</taxon>
        <taxon>Hexamitidae</taxon>
        <taxon>Hexamitinae</taxon>
        <taxon>Hexamita</taxon>
    </lineage>
</organism>
<comment type="caution">
    <text evidence="1">The sequence shown here is derived from an EMBL/GenBank/DDBJ whole genome shotgun (WGS) entry which is preliminary data.</text>
</comment>
<name>A0ABP1HIV4_9EUKA</name>
<sequence>MSLLSFKNAVVDTNVECTVKHPEFLKKYKSEPSTIDQQIQTDPEIIPQVKKLSKKEQKQVEAELKKAPKPVQRKGYNPWPSEEIISDDLNFLVVEDNLNFQEDEIQALEPEQDTMTSSTNMSNYSNIEATLTEEPVKRKLSAHDKFFLEKFGDAFRIEINQQIGALFNSPADDIKTALVYRKQYLSKGKRLFINVQSLSQEFNITEQQCHQVIQQLQEQYLGDWDPALIQQIKSFVKNCWDMNHNSNLNQKKDQVKEQVVKEFKLNEQFDKDYKKVYNAIQYQLRVLSK</sequence>
<reference evidence="1 2" key="1">
    <citation type="submission" date="2024-07" db="EMBL/GenBank/DDBJ databases">
        <authorList>
            <person name="Akdeniz Z."/>
        </authorList>
    </citation>
    <scope>NUCLEOTIDE SEQUENCE [LARGE SCALE GENOMIC DNA]</scope>
</reference>
<dbReference type="EMBL" id="CAXDID020000031">
    <property type="protein sequence ID" value="CAL5994274.1"/>
    <property type="molecule type" value="Genomic_DNA"/>
</dbReference>
<gene>
    <name evidence="1" type="ORF">HINF_LOCUS13473</name>
</gene>